<dbReference type="InParanoid" id="E9GUN9"/>
<gene>
    <name evidence="1" type="ORF">DAPPUDRAFT_248445</name>
</gene>
<evidence type="ECO:0000313" key="1">
    <source>
        <dbReference type="EMBL" id="EFX76764.1"/>
    </source>
</evidence>
<dbReference type="EMBL" id="GL732566">
    <property type="protein sequence ID" value="EFX76764.1"/>
    <property type="molecule type" value="Genomic_DNA"/>
</dbReference>
<reference evidence="1 2" key="1">
    <citation type="journal article" date="2011" name="Science">
        <title>The ecoresponsive genome of Daphnia pulex.</title>
        <authorList>
            <person name="Colbourne J.K."/>
            <person name="Pfrender M.E."/>
            <person name="Gilbert D."/>
            <person name="Thomas W.K."/>
            <person name="Tucker A."/>
            <person name="Oakley T.H."/>
            <person name="Tokishita S."/>
            <person name="Aerts A."/>
            <person name="Arnold G.J."/>
            <person name="Basu M.K."/>
            <person name="Bauer D.J."/>
            <person name="Caceres C.E."/>
            <person name="Carmel L."/>
            <person name="Casola C."/>
            <person name="Choi J.H."/>
            <person name="Detter J.C."/>
            <person name="Dong Q."/>
            <person name="Dusheyko S."/>
            <person name="Eads B.D."/>
            <person name="Frohlich T."/>
            <person name="Geiler-Samerotte K.A."/>
            <person name="Gerlach D."/>
            <person name="Hatcher P."/>
            <person name="Jogdeo S."/>
            <person name="Krijgsveld J."/>
            <person name="Kriventseva E.V."/>
            <person name="Kultz D."/>
            <person name="Laforsch C."/>
            <person name="Lindquist E."/>
            <person name="Lopez J."/>
            <person name="Manak J.R."/>
            <person name="Muller J."/>
            <person name="Pangilinan J."/>
            <person name="Patwardhan R.P."/>
            <person name="Pitluck S."/>
            <person name="Pritham E.J."/>
            <person name="Rechtsteiner A."/>
            <person name="Rho M."/>
            <person name="Rogozin I.B."/>
            <person name="Sakarya O."/>
            <person name="Salamov A."/>
            <person name="Schaack S."/>
            <person name="Shapiro H."/>
            <person name="Shiga Y."/>
            <person name="Skalitzky C."/>
            <person name="Smith Z."/>
            <person name="Souvorov A."/>
            <person name="Sung W."/>
            <person name="Tang Z."/>
            <person name="Tsuchiya D."/>
            <person name="Tu H."/>
            <person name="Vos H."/>
            <person name="Wang M."/>
            <person name="Wolf Y.I."/>
            <person name="Yamagata H."/>
            <person name="Yamada T."/>
            <person name="Ye Y."/>
            <person name="Shaw J.R."/>
            <person name="Andrews J."/>
            <person name="Crease T.J."/>
            <person name="Tang H."/>
            <person name="Lucas S.M."/>
            <person name="Robertson H.M."/>
            <person name="Bork P."/>
            <person name="Koonin E.V."/>
            <person name="Zdobnov E.M."/>
            <person name="Grigoriev I.V."/>
            <person name="Lynch M."/>
            <person name="Boore J.L."/>
        </authorList>
    </citation>
    <scope>NUCLEOTIDE SEQUENCE [LARGE SCALE GENOMIC DNA]</scope>
</reference>
<protein>
    <submittedName>
        <fullName evidence="1">Uncharacterized protein</fullName>
    </submittedName>
</protein>
<name>E9GUN9_DAPPU</name>
<keyword evidence="2" id="KW-1185">Reference proteome</keyword>
<dbReference type="Proteomes" id="UP000000305">
    <property type="component" value="Unassembled WGS sequence"/>
</dbReference>
<sequence length="64" mass="7214">MADICGVTVSQEDRCTTCDFTQKSDAFFKLGNKEFHKANNNNNGIRPLSMNFDPEICKRLSKIA</sequence>
<proteinExistence type="predicted"/>
<dbReference type="AlphaFoldDB" id="E9GUN9"/>
<dbReference type="KEGG" id="dpx:DAPPUDRAFT_248445"/>
<dbReference type="HOGENOM" id="CLU_2869847_0_0_1"/>
<evidence type="ECO:0000313" key="2">
    <source>
        <dbReference type="Proteomes" id="UP000000305"/>
    </source>
</evidence>
<accession>E9GUN9</accession>
<organism evidence="1 2">
    <name type="scientific">Daphnia pulex</name>
    <name type="common">Water flea</name>
    <dbReference type="NCBI Taxonomy" id="6669"/>
    <lineage>
        <taxon>Eukaryota</taxon>
        <taxon>Metazoa</taxon>
        <taxon>Ecdysozoa</taxon>
        <taxon>Arthropoda</taxon>
        <taxon>Crustacea</taxon>
        <taxon>Branchiopoda</taxon>
        <taxon>Diplostraca</taxon>
        <taxon>Cladocera</taxon>
        <taxon>Anomopoda</taxon>
        <taxon>Daphniidae</taxon>
        <taxon>Daphnia</taxon>
    </lineage>
</organism>